<gene>
    <name evidence="1" type="ORF">BGW38_002904</name>
</gene>
<reference evidence="1" key="1">
    <citation type="journal article" date="2020" name="Fungal Divers.">
        <title>Resolving the Mortierellaceae phylogeny through synthesis of multi-gene phylogenetics and phylogenomics.</title>
        <authorList>
            <person name="Vandepol N."/>
            <person name="Liber J."/>
            <person name="Desiro A."/>
            <person name="Na H."/>
            <person name="Kennedy M."/>
            <person name="Barry K."/>
            <person name="Grigoriev I.V."/>
            <person name="Miller A.N."/>
            <person name="O'Donnell K."/>
            <person name="Stajich J.E."/>
            <person name="Bonito G."/>
        </authorList>
    </citation>
    <scope>NUCLEOTIDE SEQUENCE</scope>
    <source>
        <strain evidence="1">KOD1015</strain>
    </source>
</reference>
<sequence length="347" mass="38521">MVFVDSVVGFTSLILGISSLISPSQVPSAKVRIHIQSGKVSEDSGGNIPAVWLQDDDYGDIGSYTNWNFEKLKKNYYWNHDIQTTKPTELALLNVIARYTRYDSYAKEMRSGPLNDAICIAYMSWSPDNSMFNADTRRGAILGDHFYHCGYDWYPSGKYKRANGQDYEMRCGWIDGDNSSGNSVHATLLNTGILGHGHIENFYGGKGNIKDVCGWGIAFSQGALPRKRSASETFGNKAYITAGEGAVAICDSPTAWGPSMLSLSERIFCDMETKTKIPLCREDQTTGCMKYDRSLGKKNALGRRGLPKRSLAPLNVSREAASFDSYEVEYFTRSYINGTVYDDGFDV</sequence>
<evidence type="ECO:0000313" key="1">
    <source>
        <dbReference type="EMBL" id="KAF9585319.1"/>
    </source>
</evidence>
<accession>A0A9P6G1F6</accession>
<comment type="caution">
    <text evidence="1">The sequence shown here is derived from an EMBL/GenBank/DDBJ whole genome shotgun (WGS) entry which is preliminary data.</text>
</comment>
<dbReference type="AlphaFoldDB" id="A0A9P6G1F6"/>
<proteinExistence type="predicted"/>
<organism evidence="1 2">
    <name type="scientific">Lunasporangiospora selenospora</name>
    <dbReference type="NCBI Taxonomy" id="979761"/>
    <lineage>
        <taxon>Eukaryota</taxon>
        <taxon>Fungi</taxon>
        <taxon>Fungi incertae sedis</taxon>
        <taxon>Mucoromycota</taxon>
        <taxon>Mortierellomycotina</taxon>
        <taxon>Mortierellomycetes</taxon>
        <taxon>Mortierellales</taxon>
        <taxon>Mortierellaceae</taxon>
        <taxon>Lunasporangiospora</taxon>
    </lineage>
</organism>
<name>A0A9P6G1F6_9FUNG</name>
<dbReference type="EMBL" id="JAABOA010000206">
    <property type="protein sequence ID" value="KAF9585319.1"/>
    <property type="molecule type" value="Genomic_DNA"/>
</dbReference>
<dbReference type="OrthoDB" id="2389719at2759"/>
<keyword evidence="2" id="KW-1185">Reference proteome</keyword>
<dbReference type="Proteomes" id="UP000780801">
    <property type="component" value="Unassembled WGS sequence"/>
</dbReference>
<evidence type="ECO:0000313" key="2">
    <source>
        <dbReference type="Proteomes" id="UP000780801"/>
    </source>
</evidence>
<protein>
    <submittedName>
        <fullName evidence="1">Uncharacterized protein</fullName>
    </submittedName>
</protein>